<proteinExistence type="predicted"/>
<dbReference type="EMBL" id="LN483142">
    <property type="protein sequence ID" value="CED82953.1"/>
    <property type="molecule type" value="Genomic_DNA"/>
</dbReference>
<accession>A0A0F7SSC3</accession>
<sequence>MVDQSSLVGSTQYAPAASIPLIKSPSLYLPKPIELPPDIHPLPEDIQAYFVYPFTLESHILAHGPAHRQQLQARQNAHVAYLFQREEDKKARKRAEMNRVAPGWSPGGSALVPDRPKSKLQNSQDEAKLTATTMITKEAEGGIGQSLSEDLASLNFGG</sequence>
<reference evidence="2" key="1">
    <citation type="submission" date="2014-08" db="EMBL/GenBank/DDBJ databases">
        <authorList>
            <person name="Sharma Rahul"/>
            <person name="Thines Marco"/>
        </authorList>
    </citation>
    <scope>NUCLEOTIDE SEQUENCE</scope>
</reference>
<evidence type="ECO:0000256" key="1">
    <source>
        <dbReference type="SAM" id="MobiDB-lite"/>
    </source>
</evidence>
<feature type="region of interest" description="Disordered" evidence="1">
    <location>
        <begin position="95"/>
        <end position="126"/>
    </location>
</feature>
<organism evidence="2">
    <name type="scientific">Phaffia rhodozyma</name>
    <name type="common">Yeast</name>
    <name type="synonym">Xanthophyllomyces dendrorhous</name>
    <dbReference type="NCBI Taxonomy" id="264483"/>
    <lineage>
        <taxon>Eukaryota</taxon>
        <taxon>Fungi</taxon>
        <taxon>Dikarya</taxon>
        <taxon>Basidiomycota</taxon>
        <taxon>Agaricomycotina</taxon>
        <taxon>Tremellomycetes</taxon>
        <taxon>Cystofilobasidiales</taxon>
        <taxon>Mrakiaceae</taxon>
        <taxon>Phaffia</taxon>
    </lineage>
</organism>
<protein>
    <submittedName>
        <fullName evidence="2">Uncharacterized protein</fullName>
    </submittedName>
</protein>
<dbReference type="AlphaFoldDB" id="A0A0F7SSC3"/>
<name>A0A0F7SSC3_PHARH</name>
<evidence type="ECO:0000313" key="2">
    <source>
        <dbReference type="EMBL" id="CED82953.1"/>
    </source>
</evidence>